<proteinExistence type="predicted"/>
<dbReference type="Proteomes" id="UP000475862">
    <property type="component" value="Unassembled WGS sequence"/>
</dbReference>
<evidence type="ECO:0000256" key="1">
    <source>
        <dbReference type="SAM" id="Phobius"/>
    </source>
</evidence>
<keyword evidence="1" id="KW-0812">Transmembrane</keyword>
<evidence type="ECO:0000313" key="2">
    <source>
        <dbReference type="EMBL" id="KAE9522207.1"/>
    </source>
</evidence>
<keyword evidence="3" id="KW-1185">Reference proteome</keyword>
<keyword evidence="1" id="KW-1133">Transmembrane helix</keyword>
<protein>
    <submittedName>
        <fullName evidence="2">Uncharacterized protein</fullName>
    </submittedName>
</protein>
<keyword evidence="1" id="KW-0472">Membrane</keyword>
<accession>A0A6G0SX22</accession>
<gene>
    <name evidence="2" type="ORF">AGLY_017389</name>
</gene>
<dbReference type="EMBL" id="VYZN01001569">
    <property type="protein sequence ID" value="KAE9522207.1"/>
    <property type="molecule type" value="Genomic_DNA"/>
</dbReference>
<reference evidence="2 3" key="1">
    <citation type="submission" date="2019-08" db="EMBL/GenBank/DDBJ databases">
        <title>The genome of the soybean aphid Biotype 1, its phylome, world population structure and adaptation to the North American continent.</title>
        <authorList>
            <person name="Giordano R."/>
            <person name="Donthu R.K."/>
            <person name="Hernandez A.G."/>
            <person name="Wright C.L."/>
            <person name="Zimin A.V."/>
        </authorList>
    </citation>
    <scope>NUCLEOTIDE SEQUENCE [LARGE SCALE GENOMIC DNA]</scope>
    <source>
        <tissue evidence="2">Whole aphids</tissue>
    </source>
</reference>
<evidence type="ECO:0000313" key="3">
    <source>
        <dbReference type="Proteomes" id="UP000475862"/>
    </source>
</evidence>
<sequence length="279" mass="31912">MQVSGLTTSLIVLNKKGVFIKVRPSLRTFKPSVRSYVLQYKNHNKNNLYIVIWPYRIVYKLKNKTKQLGIVKIFYYFNLENLVLAWRNQSATNFSNSESVQYCISIKNKLNLNHYNLLLLIEFIKPESPILVSIFLPLPVQENFIAYWFVMSFDKTLMTLLLKLVPPIVLNLISKVITILIINIVITICLSETCESVVSSKLLFSAYGYGMTLAFNTHQPSGSGTQRHLPTCAFGDGHTSRATLCKLSKHHTYPLFPHWLHSIAVKSTIKQGSKKKNNK</sequence>
<comment type="caution">
    <text evidence="2">The sequence shown here is derived from an EMBL/GenBank/DDBJ whole genome shotgun (WGS) entry which is preliminary data.</text>
</comment>
<feature type="transmembrane region" description="Helical" evidence="1">
    <location>
        <begin position="170"/>
        <end position="191"/>
    </location>
</feature>
<organism evidence="2 3">
    <name type="scientific">Aphis glycines</name>
    <name type="common">Soybean aphid</name>
    <dbReference type="NCBI Taxonomy" id="307491"/>
    <lineage>
        <taxon>Eukaryota</taxon>
        <taxon>Metazoa</taxon>
        <taxon>Ecdysozoa</taxon>
        <taxon>Arthropoda</taxon>
        <taxon>Hexapoda</taxon>
        <taxon>Insecta</taxon>
        <taxon>Pterygota</taxon>
        <taxon>Neoptera</taxon>
        <taxon>Paraneoptera</taxon>
        <taxon>Hemiptera</taxon>
        <taxon>Sternorrhyncha</taxon>
        <taxon>Aphidomorpha</taxon>
        <taxon>Aphidoidea</taxon>
        <taxon>Aphididae</taxon>
        <taxon>Aphidini</taxon>
        <taxon>Aphis</taxon>
        <taxon>Aphis</taxon>
    </lineage>
</organism>
<name>A0A6G0SX22_APHGL</name>
<dbReference type="AlphaFoldDB" id="A0A6G0SX22"/>